<dbReference type="EMBL" id="JABWDY010035999">
    <property type="protein sequence ID" value="KAF5181564.1"/>
    <property type="molecule type" value="Genomic_DNA"/>
</dbReference>
<keyword evidence="3" id="KW-1185">Reference proteome</keyword>
<evidence type="ECO:0000256" key="1">
    <source>
        <dbReference type="SAM" id="Phobius"/>
    </source>
</evidence>
<keyword evidence="1" id="KW-0812">Transmembrane</keyword>
<dbReference type="AlphaFoldDB" id="A0A7J6V8Z5"/>
<evidence type="ECO:0000313" key="2">
    <source>
        <dbReference type="EMBL" id="KAF5181564.1"/>
    </source>
</evidence>
<gene>
    <name evidence="2" type="ORF">FRX31_028848</name>
</gene>
<dbReference type="Proteomes" id="UP000554482">
    <property type="component" value="Unassembled WGS sequence"/>
</dbReference>
<name>A0A7J6V8Z5_THATH</name>
<evidence type="ECO:0000313" key="3">
    <source>
        <dbReference type="Proteomes" id="UP000554482"/>
    </source>
</evidence>
<dbReference type="OrthoDB" id="10020961at2759"/>
<keyword evidence="1" id="KW-1133">Transmembrane helix</keyword>
<comment type="caution">
    <text evidence="2">The sequence shown here is derived from an EMBL/GenBank/DDBJ whole genome shotgun (WGS) entry which is preliminary data.</text>
</comment>
<protein>
    <submittedName>
        <fullName evidence="2">Mitochondrial rho gtpase</fullName>
    </submittedName>
</protein>
<keyword evidence="1" id="KW-0472">Membrane</keyword>
<accession>A0A7J6V8Z5</accession>
<reference evidence="2 3" key="1">
    <citation type="submission" date="2020-06" db="EMBL/GenBank/DDBJ databases">
        <title>Transcriptomic and genomic resources for Thalictrum thalictroides and T. hernandezii: Facilitating candidate gene discovery in an emerging model plant lineage.</title>
        <authorList>
            <person name="Arias T."/>
            <person name="Riano-Pachon D.M."/>
            <person name="Di Stilio V.S."/>
        </authorList>
    </citation>
    <scope>NUCLEOTIDE SEQUENCE [LARGE SCALE GENOMIC DNA]</scope>
    <source>
        <strain evidence="3">cv. WT478/WT964</strain>
        <tissue evidence="2">Leaves</tissue>
    </source>
</reference>
<sequence length="115" mass="12676">MLFDVASHGERSAGFEVPCLIVAAKNDVMCPYATAALQDSVGVHSSLRIEKPICISTKLGDVNHIFPHLNIPETEAGRTCKFYRQFVSYSLVILSGHVLGVWDTMSLLYSTELDM</sequence>
<feature type="transmembrane region" description="Helical" evidence="1">
    <location>
        <begin position="86"/>
        <end position="109"/>
    </location>
</feature>
<organism evidence="2 3">
    <name type="scientific">Thalictrum thalictroides</name>
    <name type="common">Rue-anemone</name>
    <name type="synonym">Anemone thalictroides</name>
    <dbReference type="NCBI Taxonomy" id="46969"/>
    <lineage>
        <taxon>Eukaryota</taxon>
        <taxon>Viridiplantae</taxon>
        <taxon>Streptophyta</taxon>
        <taxon>Embryophyta</taxon>
        <taxon>Tracheophyta</taxon>
        <taxon>Spermatophyta</taxon>
        <taxon>Magnoliopsida</taxon>
        <taxon>Ranunculales</taxon>
        <taxon>Ranunculaceae</taxon>
        <taxon>Thalictroideae</taxon>
        <taxon>Thalictrum</taxon>
    </lineage>
</organism>
<proteinExistence type="predicted"/>